<dbReference type="Proteomes" id="UP000192333">
    <property type="component" value="Chromosome I"/>
</dbReference>
<dbReference type="RefSeq" id="WP_084121458.1">
    <property type="nucleotide sequence ID" value="NZ_LT838813.1"/>
</dbReference>
<keyword evidence="2" id="KW-1185">Reference proteome</keyword>
<accession>A0A1W2H6X2</accession>
<dbReference type="Gene3D" id="3.20.20.80">
    <property type="entry name" value="Glycosidases"/>
    <property type="match status" value="1"/>
</dbReference>
<dbReference type="EMBL" id="LT838813">
    <property type="protein sequence ID" value="SMD44663.1"/>
    <property type="molecule type" value="Genomic_DNA"/>
</dbReference>
<organism evidence="1 2">
    <name type="scientific">Aquiflexum balticum DSM 16537</name>
    <dbReference type="NCBI Taxonomy" id="758820"/>
    <lineage>
        <taxon>Bacteria</taxon>
        <taxon>Pseudomonadati</taxon>
        <taxon>Bacteroidota</taxon>
        <taxon>Cytophagia</taxon>
        <taxon>Cytophagales</taxon>
        <taxon>Cyclobacteriaceae</taxon>
        <taxon>Aquiflexum</taxon>
    </lineage>
</organism>
<protein>
    <submittedName>
        <fullName evidence="1">Glycosyltransferase WbsX</fullName>
    </submittedName>
</protein>
<dbReference type="GO" id="GO:0016740">
    <property type="term" value="F:transferase activity"/>
    <property type="evidence" value="ECO:0007669"/>
    <property type="project" value="UniProtKB-KW"/>
</dbReference>
<dbReference type="InterPro" id="IPR032719">
    <property type="entry name" value="WbsX"/>
</dbReference>
<name>A0A1W2H6X2_9BACT</name>
<proteinExistence type="predicted"/>
<dbReference type="AlphaFoldDB" id="A0A1W2H6X2"/>
<dbReference type="OrthoDB" id="9816424at2"/>
<dbReference type="PANTHER" id="PTHR41244:SF1">
    <property type="entry name" value="GLYCOSYLTRANSFERASE"/>
    <property type="match status" value="1"/>
</dbReference>
<evidence type="ECO:0000313" key="2">
    <source>
        <dbReference type="Proteomes" id="UP000192333"/>
    </source>
</evidence>
<dbReference type="PANTHER" id="PTHR41244">
    <property type="entry name" value="RHAMNAN SYNTHESIS F"/>
    <property type="match status" value="1"/>
</dbReference>
<sequence>MKIYISLILSIVFLGLELNGCDVQKSANADRDISKEEINTPTNVNSERSTQFIPVSARTETQSNQKEHKVGVFFMPSWNLSPDPNVDVDSFWACLTGKENCGHSNNTGAWGPKGRIYNRQYPYEGPFLERKPHPSLNGFYKRDDPQSAKKQLEYMKEYGIDFFAYDWFFGRHYYYHLNFGPQSKIYYPAGWKRDNNRDGRVAVPGIEQWTDQLDVLLMENQKLPESKQMKWAINWCDDSDERWMGWLDLGSPASLAAGRNYRGESPTKELYLQVHDKITQMWIDKYFKRKDYLRDEDGRPIVYFYFPQDTESRASFYGITMKELLDRSKSLAQKAGLKGIKFIAVASGNMMPHEMPYALPTKWEAINPREPWRGGKYTGKMLFQDYVPRLKGMGFEGMTTYLYHSFYEKQNRSYTDMRETYKGHWEKWSELYKDDKNFEYQVPVAMGWDQRPAGGTWPQQTGFPSEPDKDKVISNKSTFKAKLLDAQKHSEKYKATNGNTVMICCWNEFLEGNYIIPTEGHGFSYLEAIKEVFVSKN</sequence>
<dbReference type="STRING" id="758820.SAMN00777080_3289"/>
<gene>
    <name evidence="1" type="ORF">SAMN00777080_3289</name>
</gene>
<keyword evidence="1" id="KW-0808">Transferase</keyword>
<reference evidence="2" key="1">
    <citation type="submission" date="2017-04" db="EMBL/GenBank/DDBJ databases">
        <authorList>
            <person name="Varghese N."/>
            <person name="Submissions S."/>
        </authorList>
    </citation>
    <scope>NUCLEOTIDE SEQUENCE [LARGE SCALE GENOMIC DNA]</scope>
    <source>
        <strain evidence="2">DSM 16537</strain>
    </source>
</reference>
<evidence type="ECO:0000313" key="1">
    <source>
        <dbReference type="EMBL" id="SMD44663.1"/>
    </source>
</evidence>
<dbReference type="Pfam" id="PF14307">
    <property type="entry name" value="Glyco_tran_WbsX"/>
    <property type="match status" value="1"/>
</dbReference>